<comment type="similarity">
    <text evidence="1">Belongs to the peptidase M16 family.</text>
</comment>
<evidence type="ECO:0000256" key="1">
    <source>
        <dbReference type="ARBA" id="ARBA00007261"/>
    </source>
</evidence>
<feature type="domain" description="Peptidase M16 N-terminal" evidence="2">
    <location>
        <begin position="27"/>
        <end position="166"/>
    </location>
</feature>
<dbReference type="GO" id="GO:0046872">
    <property type="term" value="F:metal ion binding"/>
    <property type="evidence" value="ECO:0007669"/>
    <property type="project" value="InterPro"/>
</dbReference>
<name>A0A1T4KDW6_PORCN</name>
<evidence type="ECO:0000313" key="5">
    <source>
        <dbReference type="Proteomes" id="UP000189956"/>
    </source>
</evidence>
<evidence type="ECO:0000259" key="3">
    <source>
        <dbReference type="Pfam" id="PF05193"/>
    </source>
</evidence>
<accession>A0A1T4KDW6</accession>
<dbReference type="PANTHER" id="PTHR11851">
    <property type="entry name" value="METALLOPROTEASE"/>
    <property type="match status" value="1"/>
</dbReference>
<sequence>MSTAQFKQSYFLKKLPNGLTIALFPNKSKVIYCGVAIKVGSRQDPEGLHGLAHLAEHMIFKGTKHRKSWHILNRMESVGGELNAFTSKEETFVYTIAPRSEVRRSLELLSDIVLNATFPERELEKEKDVIEDEINLYKDTPSEQIYDDFDGLLYPDHPLGRPILGDEKSLAQMTQTDLLTHTRKHFRAENMVCFCMGQISEERFEKLCEEYFSGAPSGELIQKSEETVSSDLLSQFVTVSKPTHQAHTIIGGFAPTMYEKSRAEASLLMNYLAGASMNSRLNIMLREKRGWVYNVESSLTSLTDTGWWQIYFGCDPSNADKARKVVKDELDRLMEFGMKENTLRAWIKQVKGQLALSSEQHESRFLNFGKQLLHFNAYRSVDDVCASLDLITTETLARMTVQLFSSRCTLVYEGIQD</sequence>
<reference evidence="4 5" key="1">
    <citation type="submission" date="2017-02" db="EMBL/GenBank/DDBJ databases">
        <authorList>
            <person name="Peterson S.W."/>
        </authorList>
    </citation>
    <scope>NUCLEOTIDE SEQUENCE [LARGE SCALE GENOMIC DNA]</scope>
    <source>
        <strain evidence="4 5">ATCC 700135</strain>
    </source>
</reference>
<dbReference type="EMBL" id="FUWL01000005">
    <property type="protein sequence ID" value="SJZ40599.1"/>
    <property type="molecule type" value="Genomic_DNA"/>
</dbReference>
<dbReference type="Pfam" id="PF05193">
    <property type="entry name" value="Peptidase_M16_C"/>
    <property type="match status" value="1"/>
</dbReference>
<protein>
    <submittedName>
        <fullName evidence="4">Predicted Zn-dependent peptidase</fullName>
    </submittedName>
</protein>
<dbReference type="PANTHER" id="PTHR11851:SF49">
    <property type="entry name" value="MITOCHONDRIAL-PROCESSING PEPTIDASE SUBUNIT ALPHA"/>
    <property type="match status" value="1"/>
</dbReference>
<feature type="domain" description="Peptidase M16 C-terminal" evidence="3">
    <location>
        <begin position="173"/>
        <end position="345"/>
    </location>
</feature>
<dbReference type="Proteomes" id="UP000189956">
    <property type="component" value="Unassembled WGS sequence"/>
</dbReference>
<dbReference type="InterPro" id="IPR007863">
    <property type="entry name" value="Peptidase_M16_C"/>
</dbReference>
<evidence type="ECO:0000313" key="4">
    <source>
        <dbReference type="EMBL" id="SJZ40599.1"/>
    </source>
</evidence>
<dbReference type="SUPFAM" id="SSF63411">
    <property type="entry name" value="LuxS/MPP-like metallohydrolase"/>
    <property type="match status" value="2"/>
</dbReference>
<dbReference type="Pfam" id="PF00675">
    <property type="entry name" value="Peptidase_M16"/>
    <property type="match status" value="1"/>
</dbReference>
<dbReference type="InterPro" id="IPR011249">
    <property type="entry name" value="Metalloenz_LuxS/M16"/>
</dbReference>
<dbReference type="InterPro" id="IPR011765">
    <property type="entry name" value="Pept_M16_N"/>
</dbReference>
<dbReference type="InterPro" id="IPR050361">
    <property type="entry name" value="MPP/UQCRC_Complex"/>
</dbReference>
<dbReference type="RefSeq" id="WP_025837788.1">
    <property type="nucleotide sequence ID" value="NZ_FUWL01000005.1"/>
</dbReference>
<gene>
    <name evidence="4" type="ORF">SAMN02745205_00684</name>
</gene>
<dbReference type="Gene3D" id="3.30.830.10">
    <property type="entry name" value="Metalloenzyme, LuxS/M16 peptidase-like"/>
    <property type="match status" value="2"/>
</dbReference>
<dbReference type="AlphaFoldDB" id="A0A1T4KDW6"/>
<organism evidence="4 5">
    <name type="scientific">Porphyromonas cangingivalis</name>
    <dbReference type="NCBI Taxonomy" id="36874"/>
    <lineage>
        <taxon>Bacteria</taxon>
        <taxon>Pseudomonadati</taxon>
        <taxon>Bacteroidota</taxon>
        <taxon>Bacteroidia</taxon>
        <taxon>Bacteroidales</taxon>
        <taxon>Porphyromonadaceae</taxon>
        <taxon>Porphyromonas</taxon>
    </lineage>
</organism>
<proteinExistence type="inferred from homology"/>
<evidence type="ECO:0000259" key="2">
    <source>
        <dbReference type="Pfam" id="PF00675"/>
    </source>
</evidence>